<evidence type="ECO:0000256" key="2">
    <source>
        <dbReference type="ARBA" id="ARBA00023002"/>
    </source>
</evidence>
<organism evidence="4 5">
    <name type="scientific">Kitasatospora kazusensis</name>
    <dbReference type="NCBI Taxonomy" id="407974"/>
    <lineage>
        <taxon>Bacteria</taxon>
        <taxon>Bacillati</taxon>
        <taxon>Actinomycetota</taxon>
        <taxon>Actinomycetes</taxon>
        <taxon>Kitasatosporales</taxon>
        <taxon>Streptomycetaceae</taxon>
        <taxon>Kitasatospora</taxon>
    </lineage>
</organism>
<evidence type="ECO:0000313" key="4">
    <source>
        <dbReference type="EMBL" id="GAA2133850.1"/>
    </source>
</evidence>
<dbReference type="PANTHER" id="PTHR30466:SF11">
    <property type="entry name" value="FLAVIN-DEPENDENT MONOOXYGENASE, REDUCTASE SUBUNIT HSAB"/>
    <property type="match status" value="1"/>
</dbReference>
<accession>A0ABN2YX94</accession>
<dbReference type="RefSeq" id="WP_344461197.1">
    <property type="nucleotide sequence ID" value="NZ_BAAANT010000004.1"/>
</dbReference>
<dbReference type="Gene3D" id="2.30.110.10">
    <property type="entry name" value="Electron Transport, Fmn-binding Protein, Chain A"/>
    <property type="match status" value="1"/>
</dbReference>
<keyword evidence="2" id="KW-0560">Oxidoreductase</keyword>
<evidence type="ECO:0000256" key="1">
    <source>
        <dbReference type="ARBA" id="ARBA00008898"/>
    </source>
</evidence>
<evidence type="ECO:0000259" key="3">
    <source>
        <dbReference type="SMART" id="SM00903"/>
    </source>
</evidence>
<dbReference type="InterPro" id="IPR012349">
    <property type="entry name" value="Split_barrel_FMN-bd"/>
</dbReference>
<comment type="caution">
    <text evidence="4">The sequence shown here is derived from an EMBL/GenBank/DDBJ whole genome shotgun (WGS) entry which is preliminary data.</text>
</comment>
<dbReference type="EMBL" id="BAAANT010000004">
    <property type="protein sequence ID" value="GAA2133850.1"/>
    <property type="molecule type" value="Genomic_DNA"/>
</dbReference>
<proteinExistence type="inferred from homology"/>
<comment type="similarity">
    <text evidence="1">Belongs to the non-flavoprotein flavin reductase family.</text>
</comment>
<keyword evidence="5" id="KW-1185">Reference proteome</keyword>
<dbReference type="PANTHER" id="PTHR30466">
    <property type="entry name" value="FLAVIN REDUCTASE"/>
    <property type="match status" value="1"/>
</dbReference>
<dbReference type="Proteomes" id="UP001422759">
    <property type="component" value="Unassembled WGS sequence"/>
</dbReference>
<dbReference type="SUPFAM" id="SSF50475">
    <property type="entry name" value="FMN-binding split barrel"/>
    <property type="match status" value="1"/>
</dbReference>
<sequence length="165" mass="18310">MKNDLRDVMRNFATGVCVISTYSDQSTLRRHDAITANSLTSVSLEPPLVSISLRSDSGFLADLMESEVWGISILDSESEQVAHSFARPREDREAALRELPVEVGAETGVLLLDAPSWMECRFRDYVVAGDHIMVIGEVVGLGVREGRSPLIFLQGEFHRFEDAQV</sequence>
<feature type="domain" description="Flavin reductase like" evidence="3">
    <location>
        <begin position="9"/>
        <end position="159"/>
    </location>
</feature>
<dbReference type="InterPro" id="IPR050268">
    <property type="entry name" value="NADH-dep_flavin_reductase"/>
</dbReference>
<protein>
    <recommendedName>
        <fullName evidence="3">Flavin reductase like domain-containing protein</fullName>
    </recommendedName>
</protein>
<dbReference type="SMART" id="SM00903">
    <property type="entry name" value="Flavin_Reduct"/>
    <property type="match status" value="1"/>
</dbReference>
<dbReference type="InterPro" id="IPR002563">
    <property type="entry name" value="Flavin_Rdtase-like_dom"/>
</dbReference>
<evidence type="ECO:0000313" key="5">
    <source>
        <dbReference type="Proteomes" id="UP001422759"/>
    </source>
</evidence>
<name>A0ABN2YX94_9ACTN</name>
<reference evidence="4 5" key="1">
    <citation type="journal article" date="2019" name="Int. J. Syst. Evol. Microbiol.">
        <title>The Global Catalogue of Microorganisms (GCM) 10K type strain sequencing project: providing services to taxonomists for standard genome sequencing and annotation.</title>
        <authorList>
            <consortium name="The Broad Institute Genomics Platform"/>
            <consortium name="The Broad Institute Genome Sequencing Center for Infectious Disease"/>
            <person name="Wu L."/>
            <person name="Ma J."/>
        </authorList>
    </citation>
    <scope>NUCLEOTIDE SEQUENCE [LARGE SCALE GENOMIC DNA]</scope>
    <source>
        <strain evidence="4 5">JCM 14560</strain>
    </source>
</reference>
<dbReference type="Pfam" id="PF01613">
    <property type="entry name" value="Flavin_Reduct"/>
    <property type="match status" value="1"/>
</dbReference>
<gene>
    <name evidence="4" type="ORF">GCM10009760_10420</name>
</gene>